<sequence>MDETGLFYRMQFANHTAYPTQADNSLATKQLEGHKQNKKRITLNICCNGDVQESPLFQKHQPGKPWMHIPKQCQGMEDPSNFCRMAQIF</sequence>
<reference evidence="2" key="1">
    <citation type="submission" date="2014-09" db="EMBL/GenBank/DDBJ databases">
        <authorList>
            <person name="Sharma Rahul"/>
            <person name="Thines Marco"/>
        </authorList>
    </citation>
    <scope>NUCLEOTIDE SEQUENCE [LARGE SCALE GENOMIC DNA]</scope>
</reference>
<dbReference type="AlphaFoldDB" id="A0A0P1AB64"/>
<dbReference type="EMBL" id="CCYD01000321">
    <property type="protein sequence ID" value="CEG38081.1"/>
    <property type="molecule type" value="Genomic_DNA"/>
</dbReference>
<proteinExistence type="predicted"/>
<protein>
    <submittedName>
        <fullName evidence="1">Tigger transposable element-derived protein</fullName>
    </submittedName>
</protein>
<organism evidence="1 2">
    <name type="scientific">Plasmopara halstedii</name>
    <name type="common">Downy mildew of sunflower</name>
    <dbReference type="NCBI Taxonomy" id="4781"/>
    <lineage>
        <taxon>Eukaryota</taxon>
        <taxon>Sar</taxon>
        <taxon>Stramenopiles</taxon>
        <taxon>Oomycota</taxon>
        <taxon>Peronosporomycetes</taxon>
        <taxon>Peronosporales</taxon>
        <taxon>Peronosporaceae</taxon>
        <taxon>Plasmopara</taxon>
    </lineage>
</organism>
<dbReference type="RefSeq" id="XP_024574450.1">
    <property type="nucleotide sequence ID" value="XM_024723478.1"/>
</dbReference>
<keyword evidence="2" id="KW-1185">Reference proteome</keyword>
<name>A0A0P1AB64_PLAHL</name>
<dbReference type="Proteomes" id="UP000054928">
    <property type="component" value="Unassembled WGS sequence"/>
</dbReference>
<dbReference type="GeneID" id="36403231"/>
<evidence type="ECO:0000313" key="1">
    <source>
        <dbReference type="EMBL" id="CEG38081.1"/>
    </source>
</evidence>
<accession>A0A0P1AB64</accession>
<evidence type="ECO:0000313" key="2">
    <source>
        <dbReference type="Proteomes" id="UP000054928"/>
    </source>
</evidence>